<name>A0A7Z9DUY5_9CYAN</name>
<evidence type="ECO:0000313" key="3">
    <source>
        <dbReference type="Proteomes" id="UP000182190"/>
    </source>
</evidence>
<reference evidence="2" key="1">
    <citation type="submission" date="2019-10" db="EMBL/GenBank/DDBJ databases">
        <authorList>
            <consortium name="Genoscope - CEA"/>
            <person name="William W."/>
        </authorList>
    </citation>
    <scope>NUCLEOTIDE SEQUENCE [LARGE SCALE GENOMIC DNA]</scope>
    <source>
        <strain evidence="2">BBR_PRJEB10994</strain>
    </source>
</reference>
<feature type="chain" id="PRO_5031384349" description="Sll0756 protein" evidence="1">
    <location>
        <begin position="28"/>
        <end position="161"/>
    </location>
</feature>
<dbReference type="AlphaFoldDB" id="A0A7Z9DUY5"/>
<protein>
    <recommendedName>
        <fullName evidence="4">Sll0756 protein</fullName>
    </recommendedName>
</protein>
<comment type="caution">
    <text evidence="2">The sequence shown here is derived from an EMBL/GenBank/DDBJ whole genome shotgun (WGS) entry which is preliminary data.</text>
</comment>
<feature type="signal peptide" evidence="1">
    <location>
        <begin position="1"/>
        <end position="27"/>
    </location>
</feature>
<evidence type="ECO:0000256" key="1">
    <source>
        <dbReference type="SAM" id="SignalP"/>
    </source>
</evidence>
<gene>
    <name evidence="2" type="ORF">PL9631_1050023</name>
</gene>
<organism evidence="2 3">
    <name type="scientific">Planktothrix paucivesiculata PCC 9631</name>
    <dbReference type="NCBI Taxonomy" id="671071"/>
    <lineage>
        <taxon>Bacteria</taxon>
        <taxon>Bacillati</taxon>
        <taxon>Cyanobacteriota</taxon>
        <taxon>Cyanophyceae</taxon>
        <taxon>Oscillatoriophycideae</taxon>
        <taxon>Oscillatoriales</taxon>
        <taxon>Microcoleaceae</taxon>
        <taxon>Planktothrix</taxon>
    </lineage>
</organism>
<dbReference type="Proteomes" id="UP000182190">
    <property type="component" value="Unassembled WGS sequence"/>
</dbReference>
<evidence type="ECO:0000313" key="2">
    <source>
        <dbReference type="EMBL" id="VXD12159.1"/>
    </source>
</evidence>
<proteinExistence type="predicted"/>
<sequence>MTKTMIRPLFSLAILTVLLPISLSANAQTCTPLAVVKGDGTSVTKQVSAPNVGTIPRIPVGYRGNWDTDFVVPNNANFTEYVATIQSLSNDPGIFKIKMYLKYADDTADQVFEGDVPLDQNQSQQISGTPRSDSQPYQVNLNVGGIKVLGYSYTLSVQGCQ</sequence>
<keyword evidence="3" id="KW-1185">Reference proteome</keyword>
<keyword evidence="1" id="KW-0732">Signal</keyword>
<dbReference type="EMBL" id="CZCS02000008">
    <property type="protein sequence ID" value="VXD12159.1"/>
    <property type="molecule type" value="Genomic_DNA"/>
</dbReference>
<evidence type="ECO:0008006" key="4">
    <source>
        <dbReference type="Google" id="ProtNLM"/>
    </source>
</evidence>
<accession>A0A7Z9DUY5</accession>
<dbReference type="RefSeq" id="WP_197046465.1">
    <property type="nucleotide sequence ID" value="NZ_LR735026.1"/>
</dbReference>